<dbReference type="EMBL" id="CAJVPV010011341">
    <property type="protein sequence ID" value="CAG8660164.1"/>
    <property type="molecule type" value="Genomic_DNA"/>
</dbReference>
<dbReference type="AlphaFoldDB" id="A0A9N9E0H7"/>
<reference evidence="1" key="1">
    <citation type="submission" date="2021-06" db="EMBL/GenBank/DDBJ databases">
        <authorList>
            <person name="Kallberg Y."/>
            <person name="Tangrot J."/>
            <person name="Rosling A."/>
        </authorList>
    </citation>
    <scope>NUCLEOTIDE SEQUENCE</scope>
    <source>
        <strain evidence="1">CL551</strain>
    </source>
</reference>
<feature type="non-terminal residue" evidence="1">
    <location>
        <position position="76"/>
    </location>
</feature>
<evidence type="ECO:0000313" key="2">
    <source>
        <dbReference type="Proteomes" id="UP000789342"/>
    </source>
</evidence>
<keyword evidence="2" id="KW-1185">Reference proteome</keyword>
<comment type="caution">
    <text evidence="1">The sequence shown here is derived from an EMBL/GenBank/DDBJ whole genome shotgun (WGS) entry which is preliminary data.</text>
</comment>
<proteinExistence type="predicted"/>
<organism evidence="1 2">
    <name type="scientific">Acaulospora morrowiae</name>
    <dbReference type="NCBI Taxonomy" id="94023"/>
    <lineage>
        <taxon>Eukaryota</taxon>
        <taxon>Fungi</taxon>
        <taxon>Fungi incertae sedis</taxon>
        <taxon>Mucoromycota</taxon>
        <taxon>Glomeromycotina</taxon>
        <taxon>Glomeromycetes</taxon>
        <taxon>Diversisporales</taxon>
        <taxon>Acaulosporaceae</taxon>
        <taxon>Acaulospora</taxon>
    </lineage>
</organism>
<name>A0A9N9E0H7_9GLOM</name>
<gene>
    <name evidence="1" type="ORF">AMORRO_LOCUS10371</name>
</gene>
<protein>
    <submittedName>
        <fullName evidence="1">12552_t:CDS:1</fullName>
    </submittedName>
</protein>
<evidence type="ECO:0000313" key="1">
    <source>
        <dbReference type="EMBL" id="CAG8660164.1"/>
    </source>
</evidence>
<sequence length="76" mass="8815">SSSSEPDTGISQFSLVKRSPTWNNCATNCYIHTVWDKKTVTKLYITDLSLERPIHDISSHRYIQTIMKPQLLLKMF</sequence>
<accession>A0A9N9E0H7</accession>
<dbReference type="Proteomes" id="UP000789342">
    <property type="component" value="Unassembled WGS sequence"/>
</dbReference>